<evidence type="ECO:0008006" key="3">
    <source>
        <dbReference type="Google" id="ProtNLM"/>
    </source>
</evidence>
<gene>
    <name evidence="1" type="ORF">E2I00_018062</name>
</gene>
<dbReference type="Gene3D" id="3.10.100.10">
    <property type="entry name" value="Mannose-Binding Protein A, subunit A"/>
    <property type="match status" value="1"/>
</dbReference>
<proteinExistence type="predicted"/>
<comment type="caution">
    <text evidence="1">The sequence shown here is derived from an EMBL/GenBank/DDBJ whole genome shotgun (WGS) entry which is preliminary data.</text>
</comment>
<dbReference type="InterPro" id="IPR016187">
    <property type="entry name" value="CTDL_fold"/>
</dbReference>
<organism evidence="1 2">
    <name type="scientific">Balaenoptera physalus</name>
    <name type="common">Fin whale</name>
    <name type="synonym">Balaena physalus</name>
    <dbReference type="NCBI Taxonomy" id="9770"/>
    <lineage>
        <taxon>Eukaryota</taxon>
        <taxon>Metazoa</taxon>
        <taxon>Chordata</taxon>
        <taxon>Craniata</taxon>
        <taxon>Vertebrata</taxon>
        <taxon>Euteleostomi</taxon>
        <taxon>Mammalia</taxon>
        <taxon>Eutheria</taxon>
        <taxon>Laurasiatheria</taxon>
        <taxon>Artiodactyla</taxon>
        <taxon>Whippomorpha</taxon>
        <taxon>Cetacea</taxon>
        <taxon>Mysticeti</taxon>
        <taxon>Balaenopteridae</taxon>
        <taxon>Balaenoptera</taxon>
    </lineage>
</organism>
<dbReference type="InterPro" id="IPR043318">
    <property type="entry name" value="KLRG2"/>
</dbReference>
<dbReference type="EMBL" id="SGJD01003788">
    <property type="protein sequence ID" value="KAB0392539.1"/>
    <property type="molecule type" value="Genomic_DNA"/>
</dbReference>
<reference evidence="1 2" key="1">
    <citation type="journal article" date="2019" name="PLoS ONE">
        <title>Genomic analyses reveal an absence of contemporary introgressive admixture between fin whales and blue whales, despite known hybrids.</title>
        <authorList>
            <person name="Westbury M.V."/>
            <person name="Petersen B."/>
            <person name="Lorenzen E.D."/>
        </authorList>
    </citation>
    <scope>NUCLEOTIDE SEQUENCE [LARGE SCALE GENOMIC DNA]</scope>
    <source>
        <strain evidence="1">FinWhale-01</strain>
    </source>
</reference>
<dbReference type="SUPFAM" id="SSF56436">
    <property type="entry name" value="C-type lectin-like"/>
    <property type="match status" value="1"/>
</dbReference>
<sequence>MWSMEHCYYLSAEAEAWEASQAFCSAHHATLPLLRHTQDFLSRYPVTKYSWTPGGRPASAGSRLRGPGGRQVRGFGLCLPQTLGLRQGGQVTWVLPALSLLGEARLRAGAASPRTQASRSARSAQWPCLGEAGSGLLAQGDRIHGEGDLLRPCG</sequence>
<dbReference type="PANTHER" id="PTHR47606:SF1">
    <property type="entry name" value="KILLER CELL LECTIN-LIKE RECEPTOR SUBFAMILY G MEMBER 2"/>
    <property type="match status" value="1"/>
</dbReference>
<feature type="non-terminal residue" evidence="1">
    <location>
        <position position="154"/>
    </location>
</feature>
<dbReference type="OrthoDB" id="9837851at2759"/>
<dbReference type="Proteomes" id="UP000437017">
    <property type="component" value="Unassembled WGS sequence"/>
</dbReference>
<accession>A0A643BWX8</accession>
<dbReference type="AlphaFoldDB" id="A0A643BWX8"/>
<name>A0A643BWX8_BALPH</name>
<dbReference type="InterPro" id="IPR016186">
    <property type="entry name" value="C-type_lectin-like/link_sf"/>
</dbReference>
<evidence type="ECO:0000313" key="1">
    <source>
        <dbReference type="EMBL" id="KAB0392539.1"/>
    </source>
</evidence>
<keyword evidence="2" id="KW-1185">Reference proteome</keyword>
<dbReference type="PANTHER" id="PTHR47606">
    <property type="entry name" value="KILLER CELL LECTIN-LIKE RECEPTOR SUBFAMILY G MEMBER 2"/>
    <property type="match status" value="1"/>
</dbReference>
<evidence type="ECO:0000313" key="2">
    <source>
        <dbReference type="Proteomes" id="UP000437017"/>
    </source>
</evidence>
<protein>
    <recommendedName>
        <fullName evidence="3">C-type lectin domain-containing protein</fullName>
    </recommendedName>
</protein>